<protein>
    <submittedName>
        <fullName evidence="1">Uncharacterized protein</fullName>
    </submittedName>
</protein>
<organism evidence="1">
    <name type="scientific">marine sediment metagenome</name>
    <dbReference type="NCBI Taxonomy" id="412755"/>
    <lineage>
        <taxon>unclassified sequences</taxon>
        <taxon>metagenomes</taxon>
        <taxon>ecological metagenomes</taxon>
    </lineage>
</organism>
<gene>
    <name evidence="1" type="ORF">LCGC14_0766090</name>
</gene>
<dbReference type="AlphaFoldDB" id="A0A0F9T6Q0"/>
<reference evidence="1" key="1">
    <citation type="journal article" date="2015" name="Nature">
        <title>Complex archaea that bridge the gap between prokaryotes and eukaryotes.</title>
        <authorList>
            <person name="Spang A."/>
            <person name="Saw J.H."/>
            <person name="Jorgensen S.L."/>
            <person name="Zaremba-Niedzwiedzka K."/>
            <person name="Martijn J."/>
            <person name="Lind A.E."/>
            <person name="van Eijk R."/>
            <person name="Schleper C."/>
            <person name="Guy L."/>
            <person name="Ettema T.J."/>
        </authorList>
    </citation>
    <scope>NUCLEOTIDE SEQUENCE</scope>
</reference>
<dbReference type="EMBL" id="LAZR01001913">
    <property type="protein sequence ID" value="KKN37183.1"/>
    <property type="molecule type" value="Genomic_DNA"/>
</dbReference>
<proteinExistence type="predicted"/>
<accession>A0A0F9T6Q0</accession>
<evidence type="ECO:0000313" key="1">
    <source>
        <dbReference type="EMBL" id="KKN37183.1"/>
    </source>
</evidence>
<name>A0A0F9T6Q0_9ZZZZ</name>
<comment type="caution">
    <text evidence="1">The sequence shown here is derived from an EMBL/GenBank/DDBJ whole genome shotgun (WGS) entry which is preliminary data.</text>
</comment>
<sequence length="88" mass="10906">MIEIFFFSFFFSLVANYTHPTKTTRLFYSKKEANEENMRENIKRFYIFVNLFNSDKKRMKILYSPEKRRFFEFTVKQFHIIFCRVSGD</sequence>